<name>C5A6U9_THEGJ</name>
<gene>
    <name evidence="2" type="ordered locus">TGAM_1459</name>
</gene>
<dbReference type="KEGG" id="tga:TGAM_1459"/>
<keyword evidence="3" id="KW-1185">Reference proteome</keyword>
<evidence type="ECO:0000313" key="3">
    <source>
        <dbReference type="Proteomes" id="UP000001488"/>
    </source>
</evidence>
<reference evidence="2 3" key="1">
    <citation type="journal article" date="2007" name="Genome Biol.">
        <title>Genome analysis and genome-wide proteomics of Thermococcus gammatolerans, the most radioresistant organism known amongst the Archaea.</title>
        <authorList>
            <person name="Zivanovic Y."/>
            <person name="Armengaud J."/>
            <person name="Lagorce A."/>
            <person name="Leplat C."/>
            <person name="Guerin P."/>
            <person name="Dutertre M."/>
            <person name="Anthouard V."/>
            <person name="Forterre P."/>
            <person name="Wincker P."/>
            <person name="Confalonieri F."/>
        </authorList>
    </citation>
    <scope>NUCLEOTIDE SEQUENCE [LARGE SCALE GENOMIC DNA]</scope>
    <source>
        <strain evidence="3">DSM 15229 / JCM 11827 / EJ3</strain>
    </source>
</reference>
<dbReference type="PATRIC" id="fig|593117.10.peg.1460"/>
<dbReference type="HOGENOM" id="CLU_641950_0_0_2"/>
<feature type="region of interest" description="Disordered" evidence="1">
    <location>
        <begin position="1"/>
        <end position="29"/>
    </location>
</feature>
<sequence length="427" mass="47575">MVLQGMGRVREEERSKAGGSCSRFDTAGDGGGRQSKLFDSFLSRARSREGSWGYTVKVALRGELVPMGKTPQLSKDSTNKGLESVETEIPTTIPDWSNSSINSHGCSVTEQDPVLREYWKLGEVLDSGSSFVPLGNVYLHGDTSKINNVVIKEKFQSTEDVGIRFSGVLAYQTKSLDIHSQLVDTVLELRGNRIWLNYQKDFWRNAEIRGATLLGMGVRGRYVIARYWKFVGKGCPWDWNTSESAYFIAFVPEIKNGEMVGEYRVEYNTPEANDPVETPGVLSRTMYYVQRYYRGEESWMSGAKVIDSIKVLSYESESPLFSRGIPLLPLLGESVPSSLAQPLMSATVGITSNKQEFSTVAVAISPASKDVEYRVTRYESPAVFWYKGQYYRISTMFLDVYVPEEKGGAPGCLKPGSELVCPTKENG</sequence>
<accession>C5A6U9</accession>
<protein>
    <submittedName>
        <fullName evidence="2">Uncharacterized protein</fullName>
    </submittedName>
</protein>
<dbReference type="EMBL" id="CP001398">
    <property type="protein sequence ID" value="ACS33961.1"/>
    <property type="molecule type" value="Genomic_DNA"/>
</dbReference>
<dbReference type="Proteomes" id="UP000001488">
    <property type="component" value="Chromosome"/>
</dbReference>
<evidence type="ECO:0000313" key="2">
    <source>
        <dbReference type="EMBL" id="ACS33961.1"/>
    </source>
</evidence>
<dbReference type="eggNOG" id="arCOG08358">
    <property type="taxonomic scope" value="Archaea"/>
</dbReference>
<organism evidence="2 3">
    <name type="scientific">Thermococcus gammatolerans (strain DSM 15229 / JCM 11827 / EJ3)</name>
    <dbReference type="NCBI Taxonomy" id="593117"/>
    <lineage>
        <taxon>Archaea</taxon>
        <taxon>Methanobacteriati</taxon>
        <taxon>Methanobacteriota</taxon>
        <taxon>Thermococci</taxon>
        <taxon>Thermococcales</taxon>
        <taxon>Thermococcaceae</taxon>
        <taxon>Thermococcus</taxon>
    </lineage>
</organism>
<dbReference type="PaxDb" id="593117-TGAM_1459"/>
<evidence type="ECO:0000256" key="1">
    <source>
        <dbReference type="SAM" id="MobiDB-lite"/>
    </source>
</evidence>
<dbReference type="AlphaFoldDB" id="C5A6U9"/>
<dbReference type="STRING" id="593117.TGAM_1459"/>
<proteinExistence type="predicted"/>